<dbReference type="Pfam" id="PF00069">
    <property type="entry name" value="Pkinase"/>
    <property type="match status" value="1"/>
</dbReference>
<reference evidence="3" key="1">
    <citation type="submission" date="2021-06" db="EMBL/GenBank/DDBJ databases">
        <title>Genome Sequence of Mortierella hyaline Strain SCG-10, a Cold-Adapted, Nitrate-Reducing Fungus Isolated from Soil in Minnesota, USA.</title>
        <authorList>
            <person name="Aldossari N."/>
        </authorList>
    </citation>
    <scope>NUCLEOTIDE SEQUENCE</scope>
    <source>
        <strain evidence="3">SCG-10</strain>
    </source>
</reference>
<evidence type="ECO:0000313" key="4">
    <source>
        <dbReference type="Proteomes" id="UP000707451"/>
    </source>
</evidence>
<keyword evidence="4" id="KW-1185">Reference proteome</keyword>
<dbReference type="InterPro" id="IPR008271">
    <property type="entry name" value="Ser/Thr_kinase_AS"/>
</dbReference>
<dbReference type="EMBL" id="JAHRHY010000012">
    <property type="protein sequence ID" value="KAG9065391.1"/>
    <property type="molecule type" value="Genomic_DNA"/>
</dbReference>
<dbReference type="PROSITE" id="PS00108">
    <property type="entry name" value="PROTEIN_KINASE_ST"/>
    <property type="match status" value="1"/>
</dbReference>
<comment type="caution">
    <text evidence="3">The sequence shown here is derived from an EMBL/GenBank/DDBJ whole genome shotgun (WGS) entry which is preliminary data.</text>
</comment>
<dbReference type="PANTHER" id="PTHR22967:SF99">
    <property type="entry name" value="PROTEIN KINASE DOMAIN-CONTAINING PROTEIN"/>
    <property type="match status" value="1"/>
</dbReference>
<dbReference type="GO" id="GO:0035612">
    <property type="term" value="F:AP-2 adaptor complex binding"/>
    <property type="evidence" value="ECO:0007669"/>
    <property type="project" value="TreeGrafter"/>
</dbReference>
<organism evidence="3 4">
    <name type="scientific">Linnemannia hyalina</name>
    <dbReference type="NCBI Taxonomy" id="64524"/>
    <lineage>
        <taxon>Eukaryota</taxon>
        <taxon>Fungi</taxon>
        <taxon>Fungi incertae sedis</taxon>
        <taxon>Mucoromycota</taxon>
        <taxon>Mortierellomycotina</taxon>
        <taxon>Mortierellomycetes</taxon>
        <taxon>Mortierellales</taxon>
        <taxon>Mortierellaceae</taxon>
        <taxon>Linnemannia</taxon>
    </lineage>
</organism>
<dbReference type="GO" id="GO:0004674">
    <property type="term" value="F:protein serine/threonine kinase activity"/>
    <property type="evidence" value="ECO:0007669"/>
    <property type="project" value="TreeGrafter"/>
</dbReference>
<dbReference type="GO" id="GO:2000369">
    <property type="term" value="P:regulation of clathrin-dependent endocytosis"/>
    <property type="evidence" value="ECO:0007669"/>
    <property type="project" value="TreeGrafter"/>
</dbReference>
<dbReference type="OrthoDB" id="4062651at2759"/>
<proteinExistence type="predicted"/>
<sequence>MRLPGTYGTYFRAALNGTSVAIKISYCSNDKIGAIYKKEAEIVKLADNKHVSVKSKLVARWTDDNVLGLSEEIVAPLMANVAEAFIYLHETQGLAHRDLKAENVVVDASGLAKVCDFGQSFCLQDGLET</sequence>
<protein>
    <recommendedName>
        <fullName evidence="2">Protein kinase domain-containing protein</fullName>
    </recommendedName>
</protein>
<name>A0A9P7XQQ1_9FUNG</name>
<dbReference type="Proteomes" id="UP000707451">
    <property type="component" value="Unassembled WGS sequence"/>
</dbReference>
<dbReference type="GO" id="GO:0005524">
    <property type="term" value="F:ATP binding"/>
    <property type="evidence" value="ECO:0007669"/>
    <property type="project" value="InterPro"/>
</dbReference>
<dbReference type="Gene3D" id="1.10.510.10">
    <property type="entry name" value="Transferase(Phosphotransferase) domain 1"/>
    <property type="match status" value="1"/>
</dbReference>
<evidence type="ECO:0000259" key="2">
    <source>
        <dbReference type="PROSITE" id="PS50011"/>
    </source>
</evidence>
<dbReference type="PROSITE" id="PS50011">
    <property type="entry name" value="PROTEIN_KINASE_DOM"/>
    <property type="match status" value="1"/>
</dbReference>
<dbReference type="SUPFAM" id="SSF56112">
    <property type="entry name" value="Protein kinase-like (PK-like)"/>
    <property type="match status" value="1"/>
</dbReference>
<dbReference type="GO" id="GO:0005737">
    <property type="term" value="C:cytoplasm"/>
    <property type="evidence" value="ECO:0007669"/>
    <property type="project" value="TreeGrafter"/>
</dbReference>
<accession>A0A9P7XQQ1</accession>
<dbReference type="InterPro" id="IPR000719">
    <property type="entry name" value="Prot_kinase_dom"/>
</dbReference>
<evidence type="ECO:0000256" key="1">
    <source>
        <dbReference type="ARBA" id="ARBA00022741"/>
    </source>
</evidence>
<keyword evidence="1" id="KW-0547">Nucleotide-binding</keyword>
<dbReference type="InterPro" id="IPR011009">
    <property type="entry name" value="Kinase-like_dom_sf"/>
</dbReference>
<evidence type="ECO:0000313" key="3">
    <source>
        <dbReference type="EMBL" id="KAG9065391.1"/>
    </source>
</evidence>
<dbReference type="PANTHER" id="PTHR22967">
    <property type="entry name" value="SERINE/THREONINE PROTEIN KINASE"/>
    <property type="match status" value="1"/>
</dbReference>
<feature type="domain" description="Protein kinase" evidence="2">
    <location>
        <begin position="1"/>
        <end position="129"/>
    </location>
</feature>
<gene>
    <name evidence="3" type="ORF">KI688_002716</name>
</gene>
<dbReference type="AlphaFoldDB" id="A0A9P7XQQ1"/>